<dbReference type="STRING" id="1969733.B5V00_10345"/>
<dbReference type="PRINTS" id="PR01438">
    <property type="entry name" value="UNVRSLSTRESS"/>
</dbReference>
<dbReference type="Gene3D" id="3.40.50.620">
    <property type="entry name" value="HUPs"/>
    <property type="match status" value="1"/>
</dbReference>
<evidence type="ECO:0000313" key="4">
    <source>
        <dbReference type="Proteomes" id="UP000193136"/>
    </source>
</evidence>
<evidence type="ECO:0000313" key="3">
    <source>
        <dbReference type="EMBL" id="ORJ59286.1"/>
    </source>
</evidence>
<feature type="domain" description="UspA" evidence="2">
    <location>
        <begin position="4"/>
        <end position="141"/>
    </location>
</feature>
<reference evidence="3 4" key="1">
    <citation type="submission" date="2017-03" db="EMBL/GenBank/DDBJ databases">
        <title>Genome sequence of Geothermobacter sp. EPR-M, Deep-Sea Iron Reducer.</title>
        <authorList>
            <person name="Tully B."/>
            <person name="Savalia P."/>
            <person name="Abuyen K."/>
            <person name="Baughan C."/>
            <person name="Romero E."/>
            <person name="Ronkowski C."/>
            <person name="Torres B."/>
            <person name="Tremblay J."/>
            <person name="Trujillo A."/>
            <person name="Tyler M."/>
            <person name="Perez-Rodriguez I."/>
            <person name="Amend J."/>
        </authorList>
    </citation>
    <scope>NUCLEOTIDE SEQUENCE [LARGE SCALE GENOMIC DNA]</scope>
    <source>
        <strain evidence="3 4">EPR-M</strain>
    </source>
</reference>
<sequence length="142" mass="15807">MLTQKILVPLDQSSISARTVEGLIALRQHLTPPLVLLHVLDLERLAVRGFPEKSYAEFAARVHREAEQFIAKQEQRFIKAGLAVETLLKEGEVLETICKLADSGDYELLAIGRNPVSELRDLLFGQVANSVIHKVKCPVLVL</sequence>
<dbReference type="InterPro" id="IPR014729">
    <property type="entry name" value="Rossmann-like_a/b/a_fold"/>
</dbReference>
<dbReference type="AlphaFoldDB" id="A0A1X0Y2C0"/>
<dbReference type="OrthoDB" id="5401998at2"/>
<dbReference type="CDD" id="cd00293">
    <property type="entry name" value="USP-like"/>
    <property type="match status" value="1"/>
</dbReference>
<evidence type="ECO:0000259" key="2">
    <source>
        <dbReference type="Pfam" id="PF00582"/>
    </source>
</evidence>
<accession>A0A1X0Y2C0</accession>
<proteinExistence type="inferred from homology"/>
<dbReference type="Proteomes" id="UP000193136">
    <property type="component" value="Unassembled WGS sequence"/>
</dbReference>
<dbReference type="RefSeq" id="WP_085010716.1">
    <property type="nucleotide sequence ID" value="NZ_NAAD01000012.1"/>
</dbReference>
<comment type="caution">
    <text evidence="3">The sequence shown here is derived from an EMBL/GenBank/DDBJ whole genome shotgun (WGS) entry which is preliminary data.</text>
</comment>
<name>A0A1X0Y2C0_9BACT</name>
<dbReference type="PANTHER" id="PTHR46268">
    <property type="entry name" value="STRESS RESPONSE PROTEIN NHAX"/>
    <property type="match status" value="1"/>
</dbReference>
<evidence type="ECO:0000256" key="1">
    <source>
        <dbReference type="ARBA" id="ARBA00008791"/>
    </source>
</evidence>
<organism evidence="3 4">
    <name type="scientific">Geothermobacter hydrogeniphilus</name>
    <dbReference type="NCBI Taxonomy" id="1969733"/>
    <lineage>
        <taxon>Bacteria</taxon>
        <taxon>Pseudomonadati</taxon>
        <taxon>Thermodesulfobacteriota</taxon>
        <taxon>Desulfuromonadia</taxon>
        <taxon>Desulfuromonadales</taxon>
        <taxon>Geothermobacteraceae</taxon>
        <taxon>Geothermobacter</taxon>
    </lineage>
</organism>
<dbReference type="EMBL" id="NAAD01000012">
    <property type="protein sequence ID" value="ORJ59286.1"/>
    <property type="molecule type" value="Genomic_DNA"/>
</dbReference>
<comment type="similarity">
    <text evidence="1">Belongs to the universal stress protein A family.</text>
</comment>
<keyword evidence="4" id="KW-1185">Reference proteome</keyword>
<dbReference type="Pfam" id="PF00582">
    <property type="entry name" value="Usp"/>
    <property type="match status" value="1"/>
</dbReference>
<dbReference type="InterPro" id="IPR006015">
    <property type="entry name" value="Universal_stress_UspA"/>
</dbReference>
<dbReference type="PANTHER" id="PTHR46268:SF6">
    <property type="entry name" value="UNIVERSAL STRESS PROTEIN UP12"/>
    <property type="match status" value="1"/>
</dbReference>
<dbReference type="InterPro" id="IPR006016">
    <property type="entry name" value="UspA"/>
</dbReference>
<dbReference type="SUPFAM" id="SSF52402">
    <property type="entry name" value="Adenine nucleotide alpha hydrolases-like"/>
    <property type="match status" value="1"/>
</dbReference>
<protein>
    <recommendedName>
        <fullName evidence="2">UspA domain-containing protein</fullName>
    </recommendedName>
</protein>
<gene>
    <name evidence="3" type="ORF">B5V00_10345</name>
</gene>